<reference evidence="4 5" key="1">
    <citation type="submission" date="2019-10" db="EMBL/GenBank/DDBJ databases">
        <title>Rubrobacter sp nov SCSIO 52915 isolated from a deep-sea sediment in the South China Sea.</title>
        <authorList>
            <person name="Chen R.W."/>
        </authorList>
    </citation>
    <scope>NUCLEOTIDE SEQUENCE [LARGE SCALE GENOMIC DNA]</scope>
    <source>
        <strain evidence="4 5">SCSIO 52915</strain>
    </source>
</reference>
<dbReference type="InterPro" id="IPR045337">
    <property type="entry name" value="MmgE_PrpD_C"/>
</dbReference>
<evidence type="ECO:0000259" key="2">
    <source>
        <dbReference type="Pfam" id="PF03972"/>
    </source>
</evidence>
<dbReference type="EMBL" id="CP045121">
    <property type="protein sequence ID" value="QIN78513.1"/>
    <property type="molecule type" value="Genomic_DNA"/>
</dbReference>
<evidence type="ECO:0000313" key="5">
    <source>
        <dbReference type="Proteomes" id="UP000502706"/>
    </source>
</evidence>
<dbReference type="Gene3D" id="1.10.4100.10">
    <property type="entry name" value="2-methylcitrate dehydratase PrpD"/>
    <property type="match status" value="1"/>
</dbReference>
<evidence type="ECO:0000259" key="3">
    <source>
        <dbReference type="Pfam" id="PF19305"/>
    </source>
</evidence>
<keyword evidence="5" id="KW-1185">Reference proteome</keyword>
<dbReference type="InterPro" id="IPR042183">
    <property type="entry name" value="MmgE/PrpD_sf_1"/>
</dbReference>
<dbReference type="InterPro" id="IPR042188">
    <property type="entry name" value="MmgE/PrpD_sf_2"/>
</dbReference>
<name>A0A6G8PWE7_9ACTN</name>
<dbReference type="SUPFAM" id="SSF103378">
    <property type="entry name" value="2-methylcitrate dehydratase PrpD"/>
    <property type="match status" value="1"/>
</dbReference>
<evidence type="ECO:0000313" key="4">
    <source>
        <dbReference type="EMBL" id="QIN78513.1"/>
    </source>
</evidence>
<dbReference type="PANTHER" id="PTHR16943:SF8">
    <property type="entry name" value="2-METHYLCITRATE DEHYDRATASE"/>
    <property type="match status" value="1"/>
</dbReference>
<feature type="domain" description="MmgE/PrpD N-terminal" evidence="2">
    <location>
        <begin position="18"/>
        <end position="242"/>
    </location>
</feature>
<dbReference type="Proteomes" id="UP000502706">
    <property type="component" value="Chromosome"/>
</dbReference>
<accession>A0A6G8PWE7</accession>
<dbReference type="KEGG" id="rmar:GBA65_08250"/>
<feature type="domain" description="MmgE/PrpD C-terminal" evidence="3">
    <location>
        <begin position="276"/>
        <end position="432"/>
    </location>
</feature>
<sequence>METTSATRPELRRELFEFSEWAADLRYASLPAWTLDRARLVLLDDLGAVLGAAGEAELEAYRGRYLGVGGRHEATVLAPGFVMTDRFGAAELNGMAGCWLEVDEGYRLATSHAGIYAIPALLAVAESEGLTARELLEGLVVGYEIAARFAHAWSFPPLAIHPHGAFSPVGAAVAVAKARGYSSSGLLRTIQTASAFAIASPYNHATGGALVRNVWTGAGARLGIMASELAMDGILGLPSSPLDVFGTALQGEWQEGALSNGLGENYAIESGYHKPYACCQYAHATIDALLELRARHEALEWAREVESIVVETHPKGLSLDVARPETTLGAKFSLPHAVAAGLAYGTGGPSAFTRASIEDPGVRALSDAVELRPIEEVKEWPEDRPSRITVRLRDGSEDTAYCATATGDPSRPLSRCQLVEKFVEVAGATVRPQGARGLADQILGMPEDLLVRDLVRLVKEAA</sequence>
<dbReference type="PANTHER" id="PTHR16943">
    <property type="entry name" value="2-METHYLCITRATE DEHYDRATASE-RELATED"/>
    <property type="match status" value="1"/>
</dbReference>
<dbReference type="Gene3D" id="3.30.1330.120">
    <property type="entry name" value="2-methylcitrate dehydratase PrpD"/>
    <property type="match status" value="1"/>
</dbReference>
<dbReference type="InterPro" id="IPR036148">
    <property type="entry name" value="MmgE/PrpD_sf"/>
</dbReference>
<dbReference type="Pfam" id="PF19305">
    <property type="entry name" value="MmgE_PrpD_C"/>
    <property type="match status" value="1"/>
</dbReference>
<comment type="similarity">
    <text evidence="1">Belongs to the PrpD family.</text>
</comment>
<dbReference type="Pfam" id="PF03972">
    <property type="entry name" value="MmgE_PrpD_N"/>
    <property type="match status" value="1"/>
</dbReference>
<protein>
    <submittedName>
        <fullName evidence="4">MmgE/PrpD family protein</fullName>
    </submittedName>
</protein>
<proteinExistence type="inferred from homology"/>
<evidence type="ECO:0000256" key="1">
    <source>
        <dbReference type="ARBA" id="ARBA00006174"/>
    </source>
</evidence>
<dbReference type="InterPro" id="IPR005656">
    <property type="entry name" value="MmgE_PrpD"/>
</dbReference>
<dbReference type="AlphaFoldDB" id="A0A6G8PWE7"/>
<dbReference type="GO" id="GO:0016829">
    <property type="term" value="F:lyase activity"/>
    <property type="evidence" value="ECO:0007669"/>
    <property type="project" value="InterPro"/>
</dbReference>
<dbReference type="InterPro" id="IPR045336">
    <property type="entry name" value="MmgE_PrpD_N"/>
</dbReference>
<gene>
    <name evidence="4" type="ORF">GBA65_08250</name>
</gene>
<organism evidence="4 5">
    <name type="scientific">Rubrobacter marinus</name>
    <dbReference type="NCBI Taxonomy" id="2653852"/>
    <lineage>
        <taxon>Bacteria</taxon>
        <taxon>Bacillati</taxon>
        <taxon>Actinomycetota</taxon>
        <taxon>Rubrobacteria</taxon>
        <taxon>Rubrobacterales</taxon>
        <taxon>Rubrobacteraceae</taxon>
        <taxon>Rubrobacter</taxon>
    </lineage>
</organism>